<accession>A0A2P2IJ91</accession>
<dbReference type="AlphaFoldDB" id="A0A2P2IJ91"/>
<evidence type="ECO:0000313" key="1">
    <source>
        <dbReference type="EMBL" id="MBW81288.1"/>
    </source>
</evidence>
<sequence length="32" mass="3503">MEPPLPSATTNGQNKGQSLMIIFSKGDFLHKD</sequence>
<organism evidence="1">
    <name type="scientific">Rhizophora mucronata</name>
    <name type="common">Asiatic mangrove</name>
    <dbReference type="NCBI Taxonomy" id="61149"/>
    <lineage>
        <taxon>Eukaryota</taxon>
        <taxon>Viridiplantae</taxon>
        <taxon>Streptophyta</taxon>
        <taxon>Embryophyta</taxon>
        <taxon>Tracheophyta</taxon>
        <taxon>Spermatophyta</taxon>
        <taxon>Magnoliopsida</taxon>
        <taxon>eudicotyledons</taxon>
        <taxon>Gunneridae</taxon>
        <taxon>Pentapetalae</taxon>
        <taxon>rosids</taxon>
        <taxon>fabids</taxon>
        <taxon>Malpighiales</taxon>
        <taxon>Rhizophoraceae</taxon>
        <taxon>Rhizophora</taxon>
    </lineage>
</organism>
<name>A0A2P2IJ91_RHIMU</name>
<dbReference type="EMBL" id="GGEC01000805">
    <property type="protein sequence ID" value="MBW81288.1"/>
    <property type="molecule type" value="Transcribed_RNA"/>
</dbReference>
<proteinExistence type="predicted"/>
<reference evidence="1" key="1">
    <citation type="submission" date="2018-02" db="EMBL/GenBank/DDBJ databases">
        <title>Rhizophora mucronata_Transcriptome.</title>
        <authorList>
            <person name="Meera S.P."/>
            <person name="Sreeshan A."/>
            <person name="Augustine A."/>
        </authorList>
    </citation>
    <scope>NUCLEOTIDE SEQUENCE</scope>
    <source>
        <tissue evidence="1">Leaf</tissue>
    </source>
</reference>
<protein>
    <submittedName>
        <fullName evidence="1">Uncharacterized protein</fullName>
    </submittedName>
</protein>